<accession>A0A1M6GQG6</accession>
<dbReference type="RefSeq" id="WP_073006435.1">
    <property type="nucleotide sequence ID" value="NZ_FQZO01000003.1"/>
</dbReference>
<dbReference type="SUPFAM" id="SSF160964">
    <property type="entry name" value="MalF N-terminal region-like"/>
    <property type="match status" value="1"/>
</dbReference>
<keyword evidence="4 7" id="KW-0812">Transmembrane</keyword>
<comment type="similarity">
    <text evidence="7">Belongs to the binding-protein-dependent transport system permease family.</text>
</comment>
<evidence type="ECO:0000259" key="8">
    <source>
        <dbReference type="PROSITE" id="PS50928"/>
    </source>
</evidence>
<evidence type="ECO:0000256" key="6">
    <source>
        <dbReference type="ARBA" id="ARBA00023136"/>
    </source>
</evidence>
<dbReference type="CDD" id="cd06261">
    <property type="entry name" value="TM_PBP2"/>
    <property type="match status" value="1"/>
</dbReference>
<evidence type="ECO:0000256" key="3">
    <source>
        <dbReference type="ARBA" id="ARBA00022475"/>
    </source>
</evidence>
<proteinExistence type="inferred from homology"/>
<dbReference type="InterPro" id="IPR035906">
    <property type="entry name" value="MetI-like_sf"/>
</dbReference>
<dbReference type="OrthoDB" id="9809173at2"/>
<feature type="transmembrane region" description="Helical" evidence="7">
    <location>
        <begin position="12"/>
        <end position="35"/>
    </location>
</feature>
<name>A0A1M6GQG6_9CLOT</name>
<gene>
    <name evidence="9" type="ORF">SAMN05444401_2199</name>
</gene>
<dbReference type="Pfam" id="PF00528">
    <property type="entry name" value="BPD_transp_1"/>
    <property type="match status" value="1"/>
</dbReference>
<dbReference type="InterPro" id="IPR000515">
    <property type="entry name" value="MetI-like"/>
</dbReference>
<feature type="transmembrane region" description="Helical" evidence="7">
    <location>
        <begin position="257"/>
        <end position="281"/>
    </location>
</feature>
<dbReference type="InterPro" id="IPR051393">
    <property type="entry name" value="ABC_transporter_permease"/>
</dbReference>
<organism evidence="9 10">
    <name type="scientific">Clostridium amylolyticum</name>
    <dbReference type="NCBI Taxonomy" id="1121298"/>
    <lineage>
        <taxon>Bacteria</taxon>
        <taxon>Bacillati</taxon>
        <taxon>Bacillota</taxon>
        <taxon>Clostridia</taxon>
        <taxon>Eubacteriales</taxon>
        <taxon>Clostridiaceae</taxon>
        <taxon>Clostridium</taxon>
    </lineage>
</organism>
<dbReference type="Proteomes" id="UP000184080">
    <property type="component" value="Unassembled WGS sequence"/>
</dbReference>
<reference evidence="9 10" key="1">
    <citation type="submission" date="2016-11" db="EMBL/GenBank/DDBJ databases">
        <authorList>
            <person name="Jaros S."/>
            <person name="Januszkiewicz K."/>
            <person name="Wedrychowicz H."/>
        </authorList>
    </citation>
    <scope>NUCLEOTIDE SEQUENCE [LARGE SCALE GENOMIC DNA]</scope>
    <source>
        <strain evidence="9 10">DSM 21864</strain>
    </source>
</reference>
<feature type="domain" description="ABC transmembrane type-1" evidence="8">
    <location>
        <begin position="68"/>
        <end position="278"/>
    </location>
</feature>
<keyword evidence="2 7" id="KW-0813">Transport</keyword>
<evidence type="ECO:0000313" key="10">
    <source>
        <dbReference type="Proteomes" id="UP000184080"/>
    </source>
</evidence>
<keyword evidence="10" id="KW-1185">Reference proteome</keyword>
<feature type="transmembrane region" description="Helical" evidence="7">
    <location>
        <begin position="152"/>
        <end position="173"/>
    </location>
</feature>
<protein>
    <submittedName>
        <fullName evidence="9">Multiple sugar transport system permease protein</fullName>
    </submittedName>
</protein>
<feature type="transmembrane region" description="Helical" evidence="7">
    <location>
        <begin position="203"/>
        <end position="222"/>
    </location>
</feature>
<dbReference type="PANTHER" id="PTHR30193:SF1">
    <property type="entry name" value="ABC TRANSPORTER PERMEASE PROTEIN YESP-RELATED"/>
    <property type="match status" value="1"/>
</dbReference>
<evidence type="ECO:0000256" key="4">
    <source>
        <dbReference type="ARBA" id="ARBA00022692"/>
    </source>
</evidence>
<dbReference type="STRING" id="1121298.SAMN05444401_2199"/>
<keyword evidence="6 7" id="KW-0472">Membrane</keyword>
<evidence type="ECO:0000313" key="9">
    <source>
        <dbReference type="EMBL" id="SHJ12116.1"/>
    </source>
</evidence>
<evidence type="ECO:0000256" key="7">
    <source>
        <dbReference type="RuleBase" id="RU363032"/>
    </source>
</evidence>
<keyword evidence="9" id="KW-0762">Sugar transport</keyword>
<dbReference type="GO" id="GO:0005886">
    <property type="term" value="C:plasma membrane"/>
    <property type="evidence" value="ECO:0007669"/>
    <property type="project" value="UniProtKB-SubCell"/>
</dbReference>
<sequence>MYLKGKQKVIPYLFISPWIIGFLVFTLFPLIFSLFMSFHNWSITGERIFIGFNNYKTMFADENFYKSLTITLKYALFLVPFNVGIALLLALLLNTNIKKIGIFKTIFYLPSIISGVALAMIWTWILGDKGILNYLLSVLGLDPIPWLRSPKAALWAVVLATVWAQGSMMLVFLTGLKSIPNQVYEAAEIDGAGGLKKFFKITIPLLSPTIVYNLIMAIIASFQQLTVVMNLTNGGPVKSTYMYALYVYQNAFVKFKLGYAAANAWVMFLIILSLTGLVFYISKKWTYYEV</sequence>
<feature type="transmembrane region" description="Helical" evidence="7">
    <location>
        <begin position="105"/>
        <end position="125"/>
    </location>
</feature>
<dbReference type="SUPFAM" id="SSF161098">
    <property type="entry name" value="MetI-like"/>
    <property type="match status" value="1"/>
</dbReference>
<dbReference type="Gene3D" id="1.10.3720.10">
    <property type="entry name" value="MetI-like"/>
    <property type="match status" value="1"/>
</dbReference>
<dbReference type="EMBL" id="FQZO01000003">
    <property type="protein sequence ID" value="SHJ12116.1"/>
    <property type="molecule type" value="Genomic_DNA"/>
</dbReference>
<evidence type="ECO:0000256" key="1">
    <source>
        <dbReference type="ARBA" id="ARBA00004651"/>
    </source>
</evidence>
<feature type="transmembrane region" description="Helical" evidence="7">
    <location>
        <begin position="74"/>
        <end position="93"/>
    </location>
</feature>
<evidence type="ECO:0000256" key="5">
    <source>
        <dbReference type="ARBA" id="ARBA00022989"/>
    </source>
</evidence>
<keyword evidence="5 7" id="KW-1133">Transmembrane helix</keyword>
<dbReference type="PROSITE" id="PS50928">
    <property type="entry name" value="ABC_TM1"/>
    <property type="match status" value="1"/>
</dbReference>
<dbReference type="GO" id="GO:0055085">
    <property type="term" value="P:transmembrane transport"/>
    <property type="evidence" value="ECO:0007669"/>
    <property type="project" value="InterPro"/>
</dbReference>
<dbReference type="PANTHER" id="PTHR30193">
    <property type="entry name" value="ABC TRANSPORTER PERMEASE PROTEIN"/>
    <property type="match status" value="1"/>
</dbReference>
<evidence type="ECO:0000256" key="2">
    <source>
        <dbReference type="ARBA" id="ARBA00022448"/>
    </source>
</evidence>
<dbReference type="AlphaFoldDB" id="A0A1M6GQG6"/>
<comment type="subcellular location">
    <subcellularLocation>
        <location evidence="1 7">Cell membrane</location>
        <topology evidence="1 7">Multi-pass membrane protein</topology>
    </subcellularLocation>
</comment>
<keyword evidence="3" id="KW-1003">Cell membrane</keyword>